<dbReference type="PROSITE" id="PS00624">
    <property type="entry name" value="GMC_OXRED_2"/>
    <property type="match status" value="1"/>
</dbReference>
<dbReference type="InterPro" id="IPR000172">
    <property type="entry name" value="GMC_OxRdtase_N"/>
</dbReference>
<feature type="domain" description="Glucose-methanol-choline oxidoreductase N-terminal" evidence="6">
    <location>
        <begin position="316"/>
        <end position="330"/>
    </location>
</feature>
<evidence type="ECO:0000313" key="8">
    <source>
        <dbReference type="RefSeq" id="XP_050552049.1"/>
    </source>
</evidence>
<dbReference type="SMR" id="A0A9R0EV01"/>
<name>A0A9R0EV01_SPOFR</name>
<dbReference type="InterPro" id="IPR036188">
    <property type="entry name" value="FAD/NAD-bd_sf"/>
</dbReference>
<evidence type="ECO:0000256" key="1">
    <source>
        <dbReference type="ARBA" id="ARBA00001974"/>
    </source>
</evidence>
<proteinExistence type="inferred from homology"/>
<comment type="similarity">
    <text evidence="2">Belongs to the GMC oxidoreductase family.</text>
</comment>
<dbReference type="Pfam" id="PF05199">
    <property type="entry name" value="GMC_oxred_C"/>
    <property type="match status" value="1"/>
</dbReference>
<protein>
    <submittedName>
        <fullName evidence="8">Ecdysone oxidase-like</fullName>
    </submittedName>
</protein>
<dbReference type="Gene3D" id="3.50.50.60">
    <property type="entry name" value="FAD/NAD(P)-binding domain"/>
    <property type="match status" value="1"/>
</dbReference>
<keyword evidence="4 5" id="KW-0274">FAD</keyword>
<accession>A0A9R0EV01</accession>
<dbReference type="Pfam" id="PF00732">
    <property type="entry name" value="GMC_oxred_N"/>
    <property type="match status" value="1"/>
</dbReference>
<evidence type="ECO:0000259" key="6">
    <source>
        <dbReference type="PROSITE" id="PS00624"/>
    </source>
</evidence>
<dbReference type="Gene3D" id="3.30.560.10">
    <property type="entry name" value="Glucose Oxidase, domain 3"/>
    <property type="match status" value="1"/>
</dbReference>
<gene>
    <name evidence="8" type="primary">LOC118271457</name>
</gene>
<dbReference type="RefSeq" id="XP_050552049.1">
    <property type="nucleotide sequence ID" value="XM_050696092.1"/>
</dbReference>
<dbReference type="InterPro" id="IPR007867">
    <property type="entry name" value="GMC_OxRtase_C"/>
</dbReference>
<organism evidence="7 8">
    <name type="scientific">Spodoptera frugiperda</name>
    <name type="common">Fall armyworm</name>
    <dbReference type="NCBI Taxonomy" id="7108"/>
    <lineage>
        <taxon>Eukaryota</taxon>
        <taxon>Metazoa</taxon>
        <taxon>Ecdysozoa</taxon>
        <taxon>Arthropoda</taxon>
        <taxon>Hexapoda</taxon>
        <taxon>Insecta</taxon>
        <taxon>Pterygota</taxon>
        <taxon>Neoptera</taxon>
        <taxon>Endopterygota</taxon>
        <taxon>Lepidoptera</taxon>
        <taxon>Glossata</taxon>
        <taxon>Ditrysia</taxon>
        <taxon>Noctuoidea</taxon>
        <taxon>Noctuidae</taxon>
        <taxon>Amphipyrinae</taxon>
        <taxon>Spodoptera</taxon>
    </lineage>
</organism>
<keyword evidence="7" id="KW-1185">Reference proteome</keyword>
<dbReference type="SUPFAM" id="SSF51905">
    <property type="entry name" value="FAD/NAD(P)-binding domain"/>
    <property type="match status" value="1"/>
</dbReference>
<dbReference type="InterPro" id="IPR012132">
    <property type="entry name" value="GMC_OxRdtase"/>
</dbReference>
<keyword evidence="3" id="KW-0285">Flavoprotein</keyword>
<dbReference type="GO" id="GO:0016614">
    <property type="term" value="F:oxidoreductase activity, acting on CH-OH group of donors"/>
    <property type="evidence" value="ECO:0007669"/>
    <property type="project" value="InterPro"/>
</dbReference>
<dbReference type="SUPFAM" id="SSF54373">
    <property type="entry name" value="FAD-linked reductases, C-terminal domain"/>
    <property type="match status" value="1"/>
</dbReference>
<dbReference type="AlphaFoldDB" id="A0A9R0EV01"/>
<dbReference type="GO" id="GO:0050660">
    <property type="term" value="F:flavin adenine dinucleotide binding"/>
    <property type="evidence" value="ECO:0007669"/>
    <property type="project" value="InterPro"/>
</dbReference>
<evidence type="ECO:0000256" key="3">
    <source>
        <dbReference type="ARBA" id="ARBA00022630"/>
    </source>
</evidence>
<dbReference type="PIRSF" id="PIRSF000137">
    <property type="entry name" value="Alcohol_oxidase"/>
    <property type="match status" value="1"/>
</dbReference>
<dbReference type="Proteomes" id="UP000829999">
    <property type="component" value="Chromosome 9"/>
</dbReference>
<feature type="binding site" evidence="5">
    <location>
        <position position="278"/>
    </location>
    <ligand>
        <name>FAD</name>
        <dbReference type="ChEBI" id="CHEBI:57692"/>
    </ligand>
</feature>
<evidence type="ECO:0000256" key="5">
    <source>
        <dbReference type="PIRSR" id="PIRSR000137-2"/>
    </source>
</evidence>
<dbReference type="GeneID" id="118271457"/>
<evidence type="ECO:0000256" key="2">
    <source>
        <dbReference type="ARBA" id="ARBA00010790"/>
    </source>
</evidence>
<comment type="cofactor">
    <cofactor evidence="1 5">
        <name>FAD</name>
        <dbReference type="ChEBI" id="CHEBI:57692"/>
    </cofactor>
</comment>
<evidence type="ECO:0000256" key="4">
    <source>
        <dbReference type="ARBA" id="ARBA00022827"/>
    </source>
</evidence>
<reference evidence="8" key="1">
    <citation type="submission" date="2025-08" db="UniProtKB">
        <authorList>
            <consortium name="RefSeq"/>
        </authorList>
    </citation>
    <scope>IDENTIFICATION</scope>
    <source>
        <tissue evidence="8">Whole larval tissue</tissue>
    </source>
</reference>
<dbReference type="OrthoDB" id="269227at2759"/>
<evidence type="ECO:0000313" key="7">
    <source>
        <dbReference type="Proteomes" id="UP000829999"/>
    </source>
</evidence>
<dbReference type="PANTHER" id="PTHR11552:SF147">
    <property type="entry name" value="CHOLINE DEHYDROGENASE, MITOCHONDRIAL"/>
    <property type="match status" value="1"/>
</dbReference>
<dbReference type="PANTHER" id="PTHR11552">
    <property type="entry name" value="GLUCOSE-METHANOL-CHOLINE GMC OXIDOREDUCTASE"/>
    <property type="match status" value="1"/>
</dbReference>
<sequence length="623" mass="69157">MSSNVEINEFLKILQSFGSTSVVQWILRVLTISQAVFQTGWPENYEISDGERFDFIVVGSGSAGAVVAARLSEIPEFKVLLLETGGDPPPTSVLPGLSRTLPGTKYDWNYTAVFDEGVGQAHPGGYMSYPRGKLLGGCSSINYLIYSRGVPEDYENWNRIAPGWDWETVLYYFKKLEDMKDPLIFEHPENARLHSTTGPVKVSRPKTPPSTALIDDIRIQSYEEMGIPRVLEINGPEIVGAARPHFNIYGGRRSSTAESYLKPAKDRTNLKVAKYSTVTKVLIDPGTLRAYGVQVYTSSKTYIHVYATEEVIVSAGTFNSPKILLQSGIGPQEELSKVQIKTLVDLPVGKNLHDHQVIQLNYKGKRGLETALQNILTAFQIDTIPSPLQIGFFRVNGSEFEYPSKLQPHFQFFNSYYGAGASEDLVSGCSLEKDFCLALGSANVNNELDTVLLALLHPLSRGEVKLRSTDPLDDPIIELGYFRNDYDLKVVTEGVKYMNTLINTTYFKEVKASIPKLSVTACENIEWGSDEFWECYAKNTVLSVQHAVGTCRMAQDGVVDERLRVHGVARLRVVDASVIPLIPSGNTNAPTMMVGEKAADMIKEDFHKRKKENNKDCPGETVL</sequence>